<dbReference type="Pfam" id="PF13520">
    <property type="entry name" value="AA_permease_2"/>
    <property type="match status" value="1"/>
</dbReference>
<dbReference type="PANTHER" id="PTHR11785">
    <property type="entry name" value="AMINO ACID TRANSPORTER"/>
    <property type="match status" value="1"/>
</dbReference>
<sequence>MGRRRKHLDIQGGSKIYDDVSVTLSSQKPGKENPAFEMDTVDRLQAAALSRTEPYSSGFSQSLNGSRVNKAFIPDDISSSSSNQVSRRVEGGRIATISGPGLDEANLPPVTFDHELDHVSTQGSEEKVGLKRTMTLLNCSAILISVTGHVAIFVSPANVAKNAGSVGACLVVFLVVALNCAYVKYVQRVQTLLSASKIIALGIVIGAGIYQLASGDTDAINRMNNMFEGTSSDPGEVALALFYTVFSYGGWQIVTSLLEEVKNPGRSV</sequence>
<keyword evidence="3 5" id="KW-1133">Transmembrane helix</keyword>
<dbReference type="PANTHER" id="PTHR11785:SF516">
    <property type="entry name" value="AMINO ACID PERMEASE_ SLC12A DOMAIN-CONTAINING PROTEIN"/>
    <property type="match status" value="1"/>
</dbReference>
<gene>
    <name evidence="7" type="primary">LOC101845356</name>
</gene>
<keyword evidence="2 5" id="KW-0812">Transmembrane</keyword>
<dbReference type="InterPro" id="IPR050598">
    <property type="entry name" value="AminoAcid_Transporter"/>
</dbReference>
<organism evidence="6 7">
    <name type="scientific">Aplysia californica</name>
    <name type="common">California sea hare</name>
    <dbReference type="NCBI Taxonomy" id="6500"/>
    <lineage>
        <taxon>Eukaryota</taxon>
        <taxon>Metazoa</taxon>
        <taxon>Spiralia</taxon>
        <taxon>Lophotrochozoa</taxon>
        <taxon>Mollusca</taxon>
        <taxon>Gastropoda</taxon>
        <taxon>Heterobranchia</taxon>
        <taxon>Euthyneura</taxon>
        <taxon>Tectipleura</taxon>
        <taxon>Aplysiida</taxon>
        <taxon>Aplysioidea</taxon>
        <taxon>Aplysiidae</taxon>
        <taxon>Aplysia</taxon>
    </lineage>
</organism>
<comment type="subcellular location">
    <subcellularLocation>
        <location evidence="1">Membrane</location>
        <topology evidence="1">Multi-pass membrane protein</topology>
    </subcellularLocation>
</comment>
<dbReference type="Gene3D" id="1.20.1740.10">
    <property type="entry name" value="Amino acid/polyamine transporter I"/>
    <property type="match status" value="1"/>
</dbReference>
<evidence type="ECO:0000256" key="3">
    <source>
        <dbReference type="ARBA" id="ARBA00022989"/>
    </source>
</evidence>
<dbReference type="Proteomes" id="UP000694888">
    <property type="component" value="Unplaced"/>
</dbReference>
<accession>A0ABM1W0U5</accession>
<evidence type="ECO:0000256" key="4">
    <source>
        <dbReference type="ARBA" id="ARBA00023136"/>
    </source>
</evidence>
<keyword evidence="4 5" id="KW-0472">Membrane</keyword>
<feature type="transmembrane region" description="Helical" evidence="5">
    <location>
        <begin position="136"/>
        <end position="157"/>
    </location>
</feature>
<proteinExistence type="predicted"/>
<keyword evidence="6" id="KW-1185">Reference proteome</keyword>
<dbReference type="InterPro" id="IPR002293">
    <property type="entry name" value="AA/rel_permease1"/>
</dbReference>
<feature type="transmembrane region" description="Helical" evidence="5">
    <location>
        <begin position="237"/>
        <end position="258"/>
    </location>
</feature>
<protein>
    <submittedName>
        <fullName evidence="7">Uncharacterized protein LOC101845356</fullName>
    </submittedName>
</protein>
<reference evidence="7" key="1">
    <citation type="submission" date="2025-08" db="UniProtKB">
        <authorList>
            <consortium name="RefSeq"/>
        </authorList>
    </citation>
    <scope>IDENTIFICATION</scope>
</reference>
<dbReference type="RefSeq" id="XP_035828288.1">
    <property type="nucleotide sequence ID" value="XM_035972395.1"/>
</dbReference>
<name>A0ABM1W0U5_APLCA</name>
<evidence type="ECO:0000256" key="2">
    <source>
        <dbReference type="ARBA" id="ARBA00022692"/>
    </source>
</evidence>
<evidence type="ECO:0000256" key="1">
    <source>
        <dbReference type="ARBA" id="ARBA00004141"/>
    </source>
</evidence>
<dbReference type="GeneID" id="101845356"/>
<evidence type="ECO:0000313" key="7">
    <source>
        <dbReference type="RefSeq" id="XP_035828288.1"/>
    </source>
</evidence>
<feature type="transmembrane region" description="Helical" evidence="5">
    <location>
        <begin position="195"/>
        <end position="213"/>
    </location>
</feature>
<evidence type="ECO:0000313" key="6">
    <source>
        <dbReference type="Proteomes" id="UP000694888"/>
    </source>
</evidence>
<feature type="transmembrane region" description="Helical" evidence="5">
    <location>
        <begin position="163"/>
        <end position="183"/>
    </location>
</feature>
<evidence type="ECO:0000256" key="5">
    <source>
        <dbReference type="SAM" id="Phobius"/>
    </source>
</evidence>